<dbReference type="AlphaFoldDB" id="A0A368G4G7"/>
<name>A0A368G4G7_ANCCA</name>
<keyword evidence="1" id="KW-0472">Membrane</keyword>
<feature type="transmembrane region" description="Helical" evidence="1">
    <location>
        <begin position="32"/>
        <end position="51"/>
    </location>
</feature>
<sequence length="126" mass="14032">MPIVMPIFFCLVCTTLVVVTIIDDISSAAVGLGIWAGGFIIYMLLIFDRALPSSSTYRRITHRINNNTTEWAQIIFDVMPEQGDDSEREYAIGGSPHKVFAIDAKSEALSDFIFASLEEDLVKTRL</sequence>
<protein>
    <submittedName>
        <fullName evidence="2">Uncharacterized protein</fullName>
    </submittedName>
</protein>
<dbReference type="EMBL" id="JOJR01000461">
    <property type="protein sequence ID" value="RCN37527.1"/>
    <property type="molecule type" value="Genomic_DNA"/>
</dbReference>
<evidence type="ECO:0000313" key="3">
    <source>
        <dbReference type="Proteomes" id="UP000252519"/>
    </source>
</evidence>
<keyword evidence="1" id="KW-0812">Transmembrane</keyword>
<organism evidence="2 3">
    <name type="scientific">Ancylostoma caninum</name>
    <name type="common">Dog hookworm</name>
    <dbReference type="NCBI Taxonomy" id="29170"/>
    <lineage>
        <taxon>Eukaryota</taxon>
        <taxon>Metazoa</taxon>
        <taxon>Ecdysozoa</taxon>
        <taxon>Nematoda</taxon>
        <taxon>Chromadorea</taxon>
        <taxon>Rhabditida</taxon>
        <taxon>Rhabditina</taxon>
        <taxon>Rhabditomorpha</taxon>
        <taxon>Strongyloidea</taxon>
        <taxon>Ancylostomatidae</taxon>
        <taxon>Ancylostomatinae</taxon>
        <taxon>Ancylostoma</taxon>
    </lineage>
</organism>
<reference evidence="2 3" key="1">
    <citation type="submission" date="2014-10" db="EMBL/GenBank/DDBJ databases">
        <title>Draft genome of the hookworm Ancylostoma caninum.</title>
        <authorList>
            <person name="Mitreva M."/>
        </authorList>
    </citation>
    <scope>NUCLEOTIDE SEQUENCE [LARGE SCALE GENOMIC DNA]</scope>
    <source>
        <strain evidence="2 3">Baltimore</strain>
    </source>
</reference>
<accession>A0A368G4G7</accession>
<gene>
    <name evidence="2" type="ORF">ANCCAN_16560</name>
</gene>
<proteinExistence type="predicted"/>
<keyword evidence="1" id="KW-1133">Transmembrane helix</keyword>
<comment type="caution">
    <text evidence="2">The sequence shown here is derived from an EMBL/GenBank/DDBJ whole genome shotgun (WGS) entry which is preliminary data.</text>
</comment>
<evidence type="ECO:0000313" key="2">
    <source>
        <dbReference type="EMBL" id="RCN37527.1"/>
    </source>
</evidence>
<dbReference type="OrthoDB" id="5829096at2759"/>
<dbReference type="STRING" id="29170.A0A368G4G7"/>
<evidence type="ECO:0000256" key="1">
    <source>
        <dbReference type="SAM" id="Phobius"/>
    </source>
</evidence>
<dbReference type="Proteomes" id="UP000252519">
    <property type="component" value="Unassembled WGS sequence"/>
</dbReference>
<keyword evidence="3" id="KW-1185">Reference proteome</keyword>